<dbReference type="EMBL" id="JACHJV010000001">
    <property type="protein sequence ID" value="MBB4922210.1"/>
    <property type="molecule type" value="Genomic_DNA"/>
</dbReference>
<dbReference type="RefSeq" id="WP_184934420.1">
    <property type="nucleotide sequence ID" value="NZ_JACHJV010000001.1"/>
</dbReference>
<keyword evidence="2" id="KW-1185">Reference proteome</keyword>
<proteinExistence type="predicted"/>
<dbReference type="AlphaFoldDB" id="A0A7W7QYL6"/>
<evidence type="ECO:0000313" key="1">
    <source>
        <dbReference type="EMBL" id="MBB4922210.1"/>
    </source>
</evidence>
<accession>A0A7W7QYL6</accession>
<dbReference type="Proteomes" id="UP000540506">
    <property type="component" value="Unassembled WGS sequence"/>
</dbReference>
<protein>
    <submittedName>
        <fullName evidence="1">Uncharacterized protein</fullName>
    </submittedName>
</protein>
<organism evidence="1 2">
    <name type="scientific">Kitasatospora kifunensis</name>
    <name type="common">Streptomyces kifunensis</name>
    <dbReference type="NCBI Taxonomy" id="58351"/>
    <lineage>
        <taxon>Bacteria</taxon>
        <taxon>Bacillati</taxon>
        <taxon>Actinomycetota</taxon>
        <taxon>Actinomycetes</taxon>
        <taxon>Kitasatosporales</taxon>
        <taxon>Streptomycetaceae</taxon>
        <taxon>Kitasatospora</taxon>
    </lineage>
</organism>
<evidence type="ECO:0000313" key="2">
    <source>
        <dbReference type="Proteomes" id="UP000540506"/>
    </source>
</evidence>
<comment type="caution">
    <text evidence="1">The sequence shown here is derived from an EMBL/GenBank/DDBJ whole genome shotgun (WGS) entry which is preliminary data.</text>
</comment>
<gene>
    <name evidence="1" type="ORF">FHR34_001203</name>
</gene>
<name>A0A7W7QYL6_KITKI</name>
<reference evidence="1 2" key="1">
    <citation type="submission" date="2020-08" db="EMBL/GenBank/DDBJ databases">
        <title>Sequencing the genomes of 1000 actinobacteria strains.</title>
        <authorList>
            <person name="Klenk H.-P."/>
        </authorList>
    </citation>
    <scope>NUCLEOTIDE SEQUENCE [LARGE SCALE GENOMIC DNA]</scope>
    <source>
        <strain evidence="1 2">DSM 41654</strain>
    </source>
</reference>
<sequence length="89" mass="10346">MNDRFDRDPEALAWARASIQHHIDKLARWEQQATENGNQEQAMQARWVKNYLDRSFIGGRGCVIAAFDERLPARRDMLDRAVPYGREAS</sequence>